<dbReference type="EMBL" id="JAVFJF020000004">
    <property type="protein sequence ID" value="MEJ8673841.1"/>
    <property type="molecule type" value="Genomic_DNA"/>
</dbReference>
<organism evidence="2 3">
    <name type="scientific">Chromobacterium amazonense</name>
    <dbReference type="NCBI Taxonomy" id="1382803"/>
    <lineage>
        <taxon>Bacteria</taxon>
        <taxon>Pseudomonadati</taxon>
        <taxon>Pseudomonadota</taxon>
        <taxon>Betaproteobacteria</taxon>
        <taxon>Neisseriales</taxon>
        <taxon>Chromobacteriaceae</taxon>
        <taxon>Chromobacterium</taxon>
    </lineage>
</organism>
<accession>A0ABU8UZS3</accession>
<evidence type="ECO:0000256" key="1">
    <source>
        <dbReference type="SAM" id="SignalP"/>
    </source>
</evidence>
<keyword evidence="3" id="KW-1185">Reference proteome</keyword>
<comment type="caution">
    <text evidence="2">The sequence shown here is derived from an EMBL/GenBank/DDBJ whole genome shotgun (WGS) entry which is preliminary data.</text>
</comment>
<dbReference type="RefSeq" id="WP_307912077.1">
    <property type="nucleotide sequence ID" value="NZ_JAVFJF020000004.1"/>
</dbReference>
<keyword evidence="1" id="KW-0732">Signal</keyword>
<name>A0ABU8UZS3_9NEIS</name>
<evidence type="ECO:0000313" key="2">
    <source>
        <dbReference type="EMBL" id="MEJ8673841.1"/>
    </source>
</evidence>
<dbReference type="Proteomes" id="UP001224516">
    <property type="component" value="Unassembled WGS sequence"/>
</dbReference>
<protein>
    <recommendedName>
        <fullName evidence="4">Calcium-dependent cell adhesion molecule N-terminal domain-containing protein</fullName>
    </recommendedName>
</protein>
<feature type="signal peptide" evidence="1">
    <location>
        <begin position="1"/>
        <end position="20"/>
    </location>
</feature>
<evidence type="ECO:0008006" key="4">
    <source>
        <dbReference type="Google" id="ProtNLM"/>
    </source>
</evidence>
<reference evidence="2 3" key="1">
    <citation type="submission" date="2023-12" db="EMBL/GenBank/DDBJ databases">
        <title>Evaluation and characterization of a potential secondary metabolite violacein from indigenous Chromobacterium amazonense SAM215.</title>
        <authorList>
            <person name="Tarafdar M.R."/>
            <person name="Abedin S.M."/>
            <person name="Atiqua A."/>
            <person name="Saha A."/>
            <person name="Khan S.N."/>
        </authorList>
    </citation>
    <scope>NUCLEOTIDE SEQUENCE [LARGE SCALE GENOMIC DNA]</scope>
    <source>
        <strain evidence="2 3">SAM215</strain>
    </source>
</reference>
<evidence type="ECO:0000313" key="3">
    <source>
        <dbReference type="Proteomes" id="UP001224516"/>
    </source>
</evidence>
<sequence length="149" mass="16397">MLKKFIILSALLPLSSLSYAYKIINKSDSTIYYATVAGGTIKAIPLGQNIDLNGNVILRVGPLGAPYVSCENAHYYFRKPGAESRFESIKGRNGWGIHTIGVFDNHEYSVLEIDNHSMLATLKNKNTTEDYMKVRVHMAKSPGEACKGG</sequence>
<feature type="chain" id="PRO_5045648912" description="Calcium-dependent cell adhesion molecule N-terminal domain-containing protein" evidence="1">
    <location>
        <begin position="21"/>
        <end position="149"/>
    </location>
</feature>
<gene>
    <name evidence="2" type="ORF">QCL97_003810</name>
</gene>
<proteinExistence type="predicted"/>